<dbReference type="STRING" id="38488.A0A4Y8CKC3"/>
<dbReference type="Proteomes" id="UP000297299">
    <property type="component" value="Unassembled WGS sequence"/>
</dbReference>
<dbReference type="Pfam" id="PF20684">
    <property type="entry name" value="Fung_rhodopsin"/>
    <property type="match status" value="1"/>
</dbReference>
<evidence type="ECO:0000256" key="4">
    <source>
        <dbReference type="ARBA" id="ARBA00023136"/>
    </source>
</evidence>
<keyword evidence="10" id="KW-1185">Reference proteome</keyword>
<feature type="region of interest" description="Disordered" evidence="6">
    <location>
        <begin position="146"/>
        <end position="175"/>
    </location>
</feature>
<feature type="transmembrane region" description="Helical" evidence="7">
    <location>
        <begin position="55"/>
        <end position="79"/>
    </location>
</feature>
<dbReference type="GO" id="GO:0016020">
    <property type="term" value="C:membrane"/>
    <property type="evidence" value="ECO:0007669"/>
    <property type="project" value="UniProtKB-SubCell"/>
</dbReference>
<evidence type="ECO:0000313" key="9">
    <source>
        <dbReference type="EMBL" id="TEY35970.1"/>
    </source>
</evidence>
<evidence type="ECO:0000259" key="8">
    <source>
        <dbReference type="Pfam" id="PF20684"/>
    </source>
</evidence>
<reference evidence="9 10" key="1">
    <citation type="submission" date="2017-11" db="EMBL/GenBank/DDBJ databases">
        <title>Comparative genomics of Botrytis spp.</title>
        <authorList>
            <person name="Valero-Jimenez C.A."/>
            <person name="Tapia P."/>
            <person name="Veloso J."/>
            <person name="Silva-Moreno E."/>
            <person name="Staats M."/>
            <person name="Valdes J.H."/>
            <person name="Van Kan J.A.L."/>
        </authorList>
    </citation>
    <scope>NUCLEOTIDE SEQUENCE [LARGE SCALE GENOMIC DNA]</scope>
    <source>
        <strain evidence="9 10">MUCL2830</strain>
    </source>
</reference>
<evidence type="ECO:0000256" key="7">
    <source>
        <dbReference type="SAM" id="Phobius"/>
    </source>
</evidence>
<sequence length="175" mass="18951">MRLRMPPQRKLAVIAVFFLGAVAVVASIVRLVIYYHAKQVAFKTGVDNDLLVTQIIFWSTIESGLALIACCLPVIHSLFRKESLESAIRSIRSMASLRSQSSNSSRAQTAPAGHTPPKSPTESHAEMIPGFLEAGGMEAYTMTALSKSSQDGLHPQGVMSVTTSKSSTEETNLRM</sequence>
<dbReference type="InterPro" id="IPR052337">
    <property type="entry name" value="SAT4-like"/>
</dbReference>
<evidence type="ECO:0000256" key="3">
    <source>
        <dbReference type="ARBA" id="ARBA00022989"/>
    </source>
</evidence>
<keyword evidence="3 7" id="KW-1133">Transmembrane helix</keyword>
<name>A0A4Y8CKC3_9HELO</name>
<protein>
    <recommendedName>
        <fullName evidence="8">Rhodopsin domain-containing protein</fullName>
    </recommendedName>
</protein>
<comment type="similarity">
    <text evidence="5">Belongs to the SAT4 family.</text>
</comment>
<dbReference type="InterPro" id="IPR049326">
    <property type="entry name" value="Rhodopsin_dom_fungi"/>
</dbReference>
<keyword evidence="2 7" id="KW-0812">Transmembrane</keyword>
<evidence type="ECO:0000256" key="6">
    <source>
        <dbReference type="SAM" id="MobiDB-lite"/>
    </source>
</evidence>
<proteinExistence type="inferred from homology"/>
<comment type="caution">
    <text evidence="9">The sequence shown here is derived from an EMBL/GenBank/DDBJ whole genome shotgun (WGS) entry which is preliminary data.</text>
</comment>
<dbReference type="EMBL" id="PHWZ01000568">
    <property type="protein sequence ID" value="TEY35970.1"/>
    <property type="molecule type" value="Genomic_DNA"/>
</dbReference>
<gene>
    <name evidence="9" type="ORF">BOTCAL_0570g00010</name>
</gene>
<comment type="subcellular location">
    <subcellularLocation>
        <location evidence="1">Membrane</location>
        <topology evidence="1">Multi-pass membrane protein</topology>
    </subcellularLocation>
</comment>
<feature type="transmembrane region" description="Helical" evidence="7">
    <location>
        <begin position="12"/>
        <end position="35"/>
    </location>
</feature>
<organism evidence="9 10">
    <name type="scientific">Botryotinia calthae</name>
    <dbReference type="NCBI Taxonomy" id="38488"/>
    <lineage>
        <taxon>Eukaryota</taxon>
        <taxon>Fungi</taxon>
        <taxon>Dikarya</taxon>
        <taxon>Ascomycota</taxon>
        <taxon>Pezizomycotina</taxon>
        <taxon>Leotiomycetes</taxon>
        <taxon>Helotiales</taxon>
        <taxon>Sclerotiniaceae</taxon>
        <taxon>Botryotinia</taxon>
    </lineage>
</organism>
<dbReference type="AlphaFoldDB" id="A0A4Y8CKC3"/>
<evidence type="ECO:0000313" key="10">
    <source>
        <dbReference type="Proteomes" id="UP000297299"/>
    </source>
</evidence>
<evidence type="ECO:0000256" key="2">
    <source>
        <dbReference type="ARBA" id="ARBA00022692"/>
    </source>
</evidence>
<evidence type="ECO:0000256" key="5">
    <source>
        <dbReference type="ARBA" id="ARBA00038359"/>
    </source>
</evidence>
<feature type="domain" description="Rhodopsin" evidence="8">
    <location>
        <begin position="1"/>
        <end position="81"/>
    </location>
</feature>
<dbReference type="OrthoDB" id="5393606at2759"/>
<dbReference type="PANTHER" id="PTHR33048">
    <property type="entry name" value="PTH11-LIKE INTEGRAL MEMBRANE PROTEIN (AFU_ORTHOLOGUE AFUA_5G11245)"/>
    <property type="match status" value="1"/>
</dbReference>
<feature type="region of interest" description="Disordered" evidence="6">
    <location>
        <begin position="98"/>
        <end position="124"/>
    </location>
</feature>
<accession>A0A4Y8CKC3</accession>
<dbReference type="PANTHER" id="PTHR33048:SF47">
    <property type="entry name" value="INTEGRAL MEMBRANE PROTEIN-RELATED"/>
    <property type="match status" value="1"/>
</dbReference>
<evidence type="ECO:0000256" key="1">
    <source>
        <dbReference type="ARBA" id="ARBA00004141"/>
    </source>
</evidence>
<keyword evidence="4 7" id="KW-0472">Membrane</keyword>